<proteinExistence type="predicted"/>
<keyword evidence="3 5" id="KW-1133">Transmembrane helix</keyword>
<dbReference type="PANTHER" id="PTHR43376">
    <property type="entry name" value="OLIGOPEPTIDE TRANSPORT SYSTEM PERMEASE PROTEIN"/>
    <property type="match status" value="1"/>
</dbReference>
<organism evidence="7">
    <name type="scientific">marine sediment metagenome</name>
    <dbReference type="NCBI Taxonomy" id="412755"/>
    <lineage>
        <taxon>unclassified sequences</taxon>
        <taxon>metagenomes</taxon>
        <taxon>ecological metagenomes</taxon>
    </lineage>
</organism>
<evidence type="ECO:0000256" key="5">
    <source>
        <dbReference type="SAM" id="Phobius"/>
    </source>
</evidence>
<dbReference type="GO" id="GO:0016020">
    <property type="term" value="C:membrane"/>
    <property type="evidence" value="ECO:0007669"/>
    <property type="project" value="UniProtKB-SubCell"/>
</dbReference>
<evidence type="ECO:0000259" key="6">
    <source>
        <dbReference type="Pfam" id="PF00528"/>
    </source>
</evidence>
<keyword evidence="2 5" id="KW-0812">Transmembrane</keyword>
<evidence type="ECO:0000256" key="1">
    <source>
        <dbReference type="ARBA" id="ARBA00004141"/>
    </source>
</evidence>
<evidence type="ECO:0000256" key="3">
    <source>
        <dbReference type="ARBA" id="ARBA00022989"/>
    </source>
</evidence>
<evidence type="ECO:0000256" key="4">
    <source>
        <dbReference type="ARBA" id="ARBA00023136"/>
    </source>
</evidence>
<accession>X1DFT3</accession>
<gene>
    <name evidence="7" type="ORF">S01H4_40061</name>
</gene>
<sequence>MRLGSIIGGAITTESVFSWPGIGLLIYKSVMQADYPVLQGAFLIITISAVLANFLAEIIYGYLDPRVRYD</sequence>
<dbReference type="Pfam" id="PF00528">
    <property type="entry name" value="BPD_transp_1"/>
    <property type="match status" value="1"/>
</dbReference>
<name>X1DFT3_9ZZZZ</name>
<protein>
    <recommendedName>
        <fullName evidence="6">ABC transmembrane type-1 domain-containing protein</fullName>
    </recommendedName>
</protein>
<dbReference type="AlphaFoldDB" id="X1DFT3"/>
<feature type="domain" description="ABC transmembrane type-1" evidence="6">
    <location>
        <begin position="2"/>
        <end position="68"/>
    </location>
</feature>
<dbReference type="PANTHER" id="PTHR43376:SF1">
    <property type="entry name" value="OLIGOPEPTIDE TRANSPORT SYSTEM PERMEASE PROTEIN"/>
    <property type="match status" value="1"/>
</dbReference>
<evidence type="ECO:0000256" key="2">
    <source>
        <dbReference type="ARBA" id="ARBA00022692"/>
    </source>
</evidence>
<feature type="transmembrane region" description="Helical" evidence="5">
    <location>
        <begin position="42"/>
        <end position="63"/>
    </location>
</feature>
<dbReference type="GO" id="GO:0055085">
    <property type="term" value="P:transmembrane transport"/>
    <property type="evidence" value="ECO:0007669"/>
    <property type="project" value="InterPro"/>
</dbReference>
<reference evidence="7" key="1">
    <citation type="journal article" date="2014" name="Front. Microbiol.">
        <title>High frequency of phylogenetically diverse reductive dehalogenase-homologous genes in deep subseafloor sedimentary metagenomes.</title>
        <authorList>
            <person name="Kawai M."/>
            <person name="Futagami T."/>
            <person name="Toyoda A."/>
            <person name="Takaki Y."/>
            <person name="Nishi S."/>
            <person name="Hori S."/>
            <person name="Arai W."/>
            <person name="Tsubouchi T."/>
            <person name="Morono Y."/>
            <person name="Uchiyama I."/>
            <person name="Ito T."/>
            <person name="Fujiyama A."/>
            <person name="Inagaki F."/>
            <person name="Takami H."/>
        </authorList>
    </citation>
    <scope>NUCLEOTIDE SEQUENCE</scope>
    <source>
        <strain evidence="7">Expedition CK06-06</strain>
    </source>
</reference>
<comment type="subcellular location">
    <subcellularLocation>
        <location evidence="1">Membrane</location>
        <topology evidence="1">Multi-pass membrane protein</topology>
    </subcellularLocation>
</comment>
<dbReference type="InterPro" id="IPR000515">
    <property type="entry name" value="MetI-like"/>
</dbReference>
<comment type="caution">
    <text evidence="7">The sequence shown here is derived from an EMBL/GenBank/DDBJ whole genome shotgun (WGS) entry which is preliminary data.</text>
</comment>
<dbReference type="EMBL" id="BART01021778">
    <property type="protein sequence ID" value="GAH03914.1"/>
    <property type="molecule type" value="Genomic_DNA"/>
</dbReference>
<keyword evidence="4 5" id="KW-0472">Membrane</keyword>
<evidence type="ECO:0000313" key="7">
    <source>
        <dbReference type="EMBL" id="GAH03914.1"/>
    </source>
</evidence>